<evidence type="ECO:0000313" key="2">
    <source>
        <dbReference type="Proteomes" id="UP001301731"/>
    </source>
</evidence>
<evidence type="ECO:0008006" key="3">
    <source>
        <dbReference type="Google" id="ProtNLM"/>
    </source>
</evidence>
<sequence length="70" mass="7399">MCLAYPPEEFPKTLRRIAAGTVDAAGLITDEVGLDGVPDAFAALADPAEHIKILVRPGAREASLLRPRSS</sequence>
<protein>
    <recommendedName>
        <fullName evidence="3">Dehydrogenase</fullName>
    </recommendedName>
</protein>
<dbReference type="RefSeq" id="WP_318102373.1">
    <property type="nucleotide sequence ID" value="NZ_CP137573.1"/>
</dbReference>
<dbReference type="Proteomes" id="UP001301731">
    <property type="component" value="Chromosome"/>
</dbReference>
<name>A0ABZ0LPP4_9ACTN</name>
<reference evidence="1 2" key="1">
    <citation type="submission" date="2023-10" db="EMBL/GenBank/DDBJ databases">
        <title>The genome sequence of Streptomyces sp. HUAS YS2.</title>
        <authorList>
            <person name="Mo P."/>
        </authorList>
    </citation>
    <scope>NUCLEOTIDE SEQUENCE [LARGE SCALE GENOMIC DNA]</scope>
    <source>
        <strain evidence="1 2">HUAS YS2</strain>
    </source>
</reference>
<dbReference type="EMBL" id="CP137573">
    <property type="protein sequence ID" value="WOX21453.1"/>
    <property type="molecule type" value="Genomic_DNA"/>
</dbReference>
<accession>A0ABZ0LPP4</accession>
<keyword evidence="2" id="KW-1185">Reference proteome</keyword>
<gene>
    <name evidence="1" type="ORF">R2D22_08615</name>
</gene>
<organism evidence="1 2">
    <name type="scientific">Streptomyces solicathayae</name>
    <dbReference type="NCBI Taxonomy" id="3081768"/>
    <lineage>
        <taxon>Bacteria</taxon>
        <taxon>Bacillati</taxon>
        <taxon>Actinomycetota</taxon>
        <taxon>Actinomycetes</taxon>
        <taxon>Kitasatosporales</taxon>
        <taxon>Streptomycetaceae</taxon>
        <taxon>Streptomyces</taxon>
    </lineage>
</organism>
<proteinExistence type="predicted"/>
<evidence type="ECO:0000313" key="1">
    <source>
        <dbReference type="EMBL" id="WOX21453.1"/>
    </source>
</evidence>